<dbReference type="SMART" id="SM00066">
    <property type="entry name" value="GAL4"/>
    <property type="match status" value="1"/>
</dbReference>
<dbReference type="CDD" id="cd00067">
    <property type="entry name" value="GAL4"/>
    <property type="match status" value="1"/>
</dbReference>
<dbReference type="AlphaFoldDB" id="A0A8H6K3S2"/>
<feature type="region of interest" description="Disordered" evidence="7">
    <location>
        <begin position="80"/>
        <end position="100"/>
    </location>
</feature>
<accession>A0A8H6K3S2</accession>
<proteinExistence type="predicted"/>
<evidence type="ECO:0000313" key="9">
    <source>
        <dbReference type="EMBL" id="KAF6823926.1"/>
    </source>
</evidence>
<evidence type="ECO:0000256" key="4">
    <source>
        <dbReference type="ARBA" id="ARBA00023125"/>
    </source>
</evidence>
<keyword evidence="10" id="KW-1185">Reference proteome</keyword>
<dbReference type="PROSITE" id="PS50048">
    <property type="entry name" value="ZN2_CY6_FUNGAL_2"/>
    <property type="match status" value="1"/>
</dbReference>
<reference evidence="9" key="1">
    <citation type="journal article" date="2020" name="Phytopathology">
        <title>Genome Sequence Resources of Colletotrichum truncatum, C. plurivorum, C. musicola, and C. sojae: Four Species Pathogenic to Soybean (Glycine max).</title>
        <authorList>
            <person name="Rogerio F."/>
            <person name="Boufleur T.R."/>
            <person name="Ciampi-Guillardi M."/>
            <person name="Sukno S.A."/>
            <person name="Thon M.R."/>
            <person name="Massola Junior N.S."/>
            <person name="Baroncelli R."/>
        </authorList>
    </citation>
    <scope>NUCLEOTIDE SEQUENCE</scope>
    <source>
        <strain evidence="9">LFN00145</strain>
    </source>
</reference>
<evidence type="ECO:0000256" key="5">
    <source>
        <dbReference type="ARBA" id="ARBA00023163"/>
    </source>
</evidence>
<evidence type="ECO:0000256" key="6">
    <source>
        <dbReference type="ARBA" id="ARBA00023242"/>
    </source>
</evidence>
<feature type="domain" description="Zn(2)-C6 fungal-type" evidence="8">
    <location>
        <begin position="3"/>
        <end position="36"/>
    </location>
</feature>
<dbReference type="PANTHER" id="PTHR47171">
    <property type="entry name" value="FARA-RELATED"/>
    <property type="match status" value="1"/>
</dbReference>
<keyword evidence="3" id="KW-0805">Transcription regulation</keyword>
<sequence>GRACLTCHQRKLRCDILKKGAPCSRCQTNKITDCRLYERKKTRAAIARAAAGANPSIQPRTDGSLTATSSAMSATSSVWNDGLSTTATRPSSTTPAVETRHPSELLATRNLAEFLNREDVGPREILHAGRLYFIGTEFSNLNYMVRQRSIRPDQKVLHFGSHPLAPKMSSVPPEALELPSKALADELVHAYFLHVNRGFPVVDEDVFMKQYRYGDAEVDGEGPRSRPLSLLLLNAILLVGAHVVSRHDTKALRPVFFHRAKTLFDCRFEQHRDVYIQAALLMTWQCDDLEDIVSNSWYWVGVSVRSAFGMGMHRDATPSSLNALDKRLWIRLWWAIFQFDVIVSTSHGRPQAINLDESDVPTLEEQHFDDTPNAESLFIIKHTELCIIFSKAMRKRTALGSTPADRSKATRDADEAFADLMNRLPERLQLPQANPDIWQSTFHLTYNNFLILLHRPSPRQNPGDLASDEGADLSICSDATATINSTFNSLRARNMLCKLWLPSIHVLFTALVHTSAQMRFANPLVASRAKGQFSCLLLTLHALQDHWMYAQSLLALFDGQNEQYGEPRQPHQFGAPHTGSLAEGESVLQQGGDLGISSPSNPLRYGPVMPNHSTWGSREVGGSDPAFPQDGGQMGYGHDASTRQGEQYETDLGAGEDQGDKSYGSNFVGEELDLAGDPENMDMLPLPSALEFLLAGAGNSFM</sequence>
<protein>
    <submittedName>
        <fullName evidence="9">Acetamidase regulatory protein (Fungal specific transcription factor)</fullName>
    </submittedName>
</protein>
<dbReference type="SMART" id="SM00906">
    <property type="entry name" value="Fungal_trans"/>
    <property type="match status" value="1"/>
</dbReference>
<comment type="caution">
    <text evidence="9">The sequence shown here is derived from an EMBL/GenBank/DDBJ whole genome shotgun (WGS) entry which is preliminary data.</text>
</comment>
<keyword evidence="4" id="KW-0238">DNA-binding</keyword>
<dbReference type="Pfam" id="PF04082">
    <property type="entry name" value="Fungal_trans"/>
    <property type="match status" value="1"/>
</dbReference>
<name>A0A8H6K3S2_9PEZI</name>
<dbReference type="Proteomes" id="UP000654918">
    <property type="component" value="Unassembled WGS sequence"/>
</dbReference>
<evidence type="ECO:0000313" key="10">
    <source>
        <dbReference type="Proteomes" id="UP000654918"/>
    </source>
</evidence>
<evidence type="ECO:0000256" key="3">
    <source>
        <dbReference type="ARBA" id="ARBA00023015"/>
    </source>
</evidence>
<feature type="region of interest" description="Disordered" evidence="7">
    <location>
        <begin position="50"/>
        <end position="69"/>
    </location>
</feature>
<dbReference type="PANTHER" id="PTHR47171:SF4">
    <property type="entry name" value="ACETAMIDASE REGULATORY PROTEIN"/>
    <property type="match status" value="1"/>
</dbReference>
<dbReference type="InterPro" id="IPR036864">
    <property type="entry name" value="Zn2-C6_fun-type_DNA-bd_sf"/>
</dbReference>
<keyword evidence="5" id="KW-0804">Transcription</keyword>
<feature type="region of interest" description="Disordered" evidence="7">
    <location>
        <begin position="590"/>
        <end position="641"/>
    </location>
</feature>
<feature type="non-terminal residue" evidence="9">
    <location>
        <position position="702"/>
    </location>
</feature>
<dbReference type="Pfam" id="PF00172">
    <property type="entry name" value="Zn_clus"/>
    <property type="match status" value="1"/>
</dbReference>
<evidence type="ECO:0000256" key="7">
    <source>
        <dbReference type="SAM" id="MobiDB-lite"/>
    </source>
</evidence>
<dbReference type="GO" id="GO:0008270">
    <property type="term" value="F:zinc ion binding"/>
    <property type="evidence" value="ECO:0007669"/>
    <property type="project" value="InterPro"/>
</dbReference>
<dbReference type="GO" id="GO:0000981">
    <property type="term" value="F:DNA-binding transcription factor activity, RNA polymerase II-specific"/>
    <property type="evidence" value="ECO:0007669"/>
    <property type="project" value="InterPro"/>
</dbReference>
<feature type="compositionally biased region" description="Low complexity" evidence="7">
    <location>
        <begin position="84"/>
        <end position="96"/>
    </location>
</feature>
<dbReference type="InterPro" id="IPR007219">
    <property type="entry name" value="XnlR_reg_dom"/>
</dbReference>
<keyword evidence="6" id="KW-0539">Nucleus</keyword>
<evidence type="ECO:0000256" key="2">
    <source>
        <dbReference type="ARBA" id="ARBA00022833"/>
    </source>
</evidence>
<gene>
    <name evidence="9" type="ORF">CPLU01_11150</name>
</gene>
<dbReference type="Gene3D" id="4.10.240.10">
    <property type="entry name" value="Zn(2)-C6 fungal-type DNA-binding domain"/>
    <property type="match status" value="1"/>
</dbReference>
<dbReference type="GO" id="GO:0006351">
    <property type="term" value="P:DNA-templated transcription"/>
    <property type="evidence" value="ECO:0007669"/>
    <property type="project" value="InterPro"/>
</dbReference>
<keyword evidence="2" id="KW-0862">Zinc</keyword>
<keyword evidence="1" id="KW-0479">Metal-binding</keyword>
<dbReference type="SUPFAM" id="SSF57701">
    <property type="entry name" value="Zn2/Cys6 DNA-binding domain"/>
    <property type="match status" value="1"/>
</dbReference>
<dbReference type="InterPro" id="IPR052073">
    <property type="entry name" value="Amide_Lactam_Regulators"/>
</dbReference>
<dbReference type="CDD" id="cd12148">
    <property type="entry name" value="fungal_TF_MHR"/>
    <property type="match status" value="1"/>
</dbReference>
<dbReference type="EMBL" id="WIGO01000203">
    <property type="protein sequence ID" value="KAF6823926.1"/>
    <property type="molecule type" value="Genomic_DNA"/>
</dbReference>
<evidence type="ECO:0000259" key="8">
    <source>
        <dbReference type="PROSITE" id="PS50048"/>
    </source>
</evidence>
<dbReference type="InterPro" id="IPR001138">
    <property type="entry name" value="Zn2Cys6_DnaBD"/>
</dbReference>
<evidence type="ECO:0000256" key="1">
    <source>
        <dbReference type="ARBA" id="ARBA00022723"/>
    </source>
</evidence>
<dbReference type="GO" id="GO:0003677">
    <property type="term" value="F:DNA binding"/>
    <property type="evidence" value="ECO:0007669"/>
    <property type="project" value="UniProtKB-KW"/>
</dbReference>
<dbReference type="PROSITE" id="PS00463">
    <property type="entry name" value="ZN2_CY6_FUNGAL_1"/>
    <property type="match status" value="1"/>
</dbReference>
<organism evidence="9 10">
    <name type="scientific">Colletotrichum plurivorum</name>
    <dbReference type="NCBI Taxonomy" id="2175906"/>
    <lineage>
        <taxon>Eukaryota</taxon>
        <taxon>Fungi</taxon>
        <taxon>Dikarya</taxon>
        <taxon>Ascomycota</taxon>
        <taxon>Pezizomycotina</taxon>
        <taxon>Sordariomycetes</taxon>
        <taxon>Hypocreomycetidae</taxon>
        <taxon>Glomerellales</taxon>
        <taxon>Glomerellaceae</taxon>
        <taxon>Colletotrichum</taxon>
        <taxon>Colletotrichum orchidearum species complex</taxon>
    </lineage>
</organism>